<dbReference type="PANTHER" id="PTHR43527:SF2">
    <property type="entry name" value="4-DIPHOSPHOCYTIDYL-2-C-METHYL-D-ERYTHRITOL KINASE, CHLOROPLASTIC"/>
    <property type="match status" value="1"/>
</dbReference>
<protein>
    <recommendedName>
        <fullName evidence="3 9">4-diphosphocytidyl-2-C-methyl-D-erythritol kinase</fullName>
        <shortName evidence="9">CMK</shortName>
        <ecNumber evidence="2 9">2.7.1.148</ecNumber>
    </recommendedName>
    <alternativeName>
        <fullName evidence="8 9">4-(cytidine-5'-diphospho)-2-C-methyl-D-erythritol kinase</fullName>
    </alternativeName>
</protein>
<comment type="pathway">
    <text evidence="9">Isoprenoid biosynthesis; isopentenyl diphosphate biosynthesis via DXP pathway; isopentenyl diphosphate from 1-deoxy-D-xylulose 5-phosphate: step 3/6.</text>
</comment>
<feature type="compositionally biased region" description="Polar residues" evidence="10">
    <location>
        <begin position="319"/>
        <end position="329"/>
    </location>
</feature>
<feature type="domain" description="GHMP kinase C-terminal" evidence="12">
    <location>
        <begin position="217"/>
        <end position="290"/>
    </location>
</feature>
<gene>
    <name evidence="9" type="primary">ispE</name>
    <name evidence="13" type="ORF">BXY45_1296</name>
</gene>
<dbReference type="Gene3D" id="3.30.230.10">
    <property type="match status" value="1"/>
</dbReference>
<keyword evidence="4 9" id="KW-0808">Transferase</keyword>
<evidence type="ECO:0000313" key="14">
    <source>
        <dbReference type="Proteomes" id="UP000245469"/>
    </source>
</evidence>
<proteinExistence type="inferred from homology"/>
<dbReference type="InterPro" id="IPR006204">
    <property type="entry name" value="GHMP_kinase_N_dom"/>
</dbReference>
<dbReference type="RefSeq" id="WP_211319733.1">
    <property type="nucleotide sequence ID" value="NZ_QGDQ01000029.1"/>
</dbReference>
<feature type="binding site" evidence="9">
    <location>
        <begin position="104"/>
        <end position="114"/>
    </location>
    <ligand>
        <name>ATP</name>
        <dbReference type="ChEBI" id="CHEBI:30616"/>
    </ligand>
</feature>
<dbReference type="NCBIfam" id="NF002870">
    <property type="entry name" value="PRK03188.1"/>
    <property type="match status" value="1"/>
</dbReference>
<feature type="active site" evidence="9">
    <location>
        <position position="146"/>
    </location>
</feature>
<dbReference type="InterPro" id="IPR004424">
    <property type="entry name" value="IspE"/>
</dbReference>
<evidence type="ECO:0000256" key="4">
    <source>
        <dbReference type="ARBA" id="ARBA00022679"/>
    </source>
</evidence>
<dbReference type="GO" id="GO:0019288">
    <property type="term" value="P:isopentenyl diphosphate biosynthetic process, methylerythritol 4-phosphate pathway"/>
    <property type="evidence" value="ECO:0007669"/>
    <property type="project" value="UniProtKB-UniRule"/>
</dbReference>
<dbReference type="AlphaFoldDB" id="A0A315ZSU1"/>
<comment type="caution">
    <text evidence="13">The sequence shown here is derived from an EMBL/GenBank/DDBJ whole genome shotgun (WGS) entry which is preliminary data.</text>
</comment>
<dbReference type="NCBIfam" id="TIGR00154">
    <property type="entry name" value="ispE"/>
    <property type="match status" value="1"/>
</dbReference>
<organism evidence="13 14">
    <name type="scientific">Quadrisphaera granulorum</name>
    <dbReference type="NCBI Taxonomy" id="317664"/>
    <lineage>
        <taxon>Bacteria</taxon>
        <taxon>Bacillati</taxon>
        <taxon>Actinomycetota</taxon>
        <taxon>Actinomycetes</taxon>
        <taxon>Kineosporiales</taxon>
        <taxon>Kineosporiaceae</taxon>
        <taxon>Quadrisphaera</taxon>
    </lineage>
</organism>
<dbReference type="EMBL" id="QGDQ01000029">
    <property type="protein sequence ID" value="PWJ48625.1"/>
    <property type="molecule type" value="Genomic_DNA"/>
</dbReference>
<dbReference type="InterPro" id="IPR036554">
    <property type="entry name" value="GHMP_kinase_C_sf"/>
</dbReference>
<keyword evidence="6 9" id="KW-0418">Kinase</keyword>
<keyword evidence="5 9" id="KW-0547">Nucleotide-binding</keyword>
<dbReference type="SUPFAM" id="SSF55060">
    <property type="entry name" value="GHMP Kinase, C-terminal domain"/>
    <property type="match status" value="1"/>
</dbReference>
<keyword evidence="7 9" id="KW-0067">ATP-binding</keyword>
<feature type="region of interest" description="Disordered" evidence="10">
    <location>
        <begin position="307"/>
        <end position="329"/>
    </location>
</feature>
<dbReference type="GO" id="GO:0005524">
    <property type="term" value="F:ATP binding"/>
    <property type="evidence" value="ECO:0007669"/>
    <property type="project" value="UniProtKB-UniRule"/>
</dbReference>
<dbReference type="UniPathway" id="UPA00056">
    <property type="reaction ID" value="UER00094"/>
</dbReference>
<keyword evidence="14" id="KW-1185">Reference proteome</keyword>
<dbReference type="SUPFAM" id="SSF54211">
    <property type="entry name" value="Ribosomal protein S5 domain 2-like"/>
    <property type="match status" value="1"/>
</dbReference>
<dbReference type="InterPro" id="IPR013750">
    <property type="entry name" value="GHMP_kinase_C_dom"/>
</dbReference>
<comment type="function">
    <text evidence="9">Catalyzes the phosphorylation of the position 2 hydroxy group of 4-diphosphocytidyl-2C-methyl-D-erythritol.</text>
</comment>
<dbReference type="GO" id="GO:0016114">
    <property type="term" value="P:terpenoid biosynthetic process"/>
    <property type="evidence" value="ECO:0007669"/>
    <property type="project" value="UniProtKB-UniRule"/>
</dbReference>
<name>A0A315ZSU1_9ACTN</name>
<comment type="catalytic activity">
    <reaction evidence="9">
        <text>4-CDP-2-C-methyl-D-erythritol + ATP = 4-CDP-2-C-methyl-D-erythritol 2-phosphate + ADP + H(+)</text>
        <dbReference type="Rhea" id="RHEA:18437"/>
        <dbReference type="ChEBI" id="CHEBI:15378"/>
        <dbReference type="ChEBI" id="CHEBI:30616"/>
        <dbReference type="ChEBI" id="CHEBI:57823"/>
        <dbReference type="ChEBI" id="CHEBI:57919"/>
        <dbReference type="ChEBI" id="CHEBI:456216"/>
        <dbReference type="EC" id="2.7.1.148"/>
    </reaction>
</comment>
<evidence type="ECO:0000256" key="1">
    <source>
        <dbReference type="ARBA" id="ARBA00009684"/>
    </source>
</evidence>
<evidence type="ECO:0000256" key="3">
    <source>
        <dbReference type="ARBA" id="ARBA00017473"/>
    </source>
</evidence>
<dbReference type="InterPro" id="IPR014721">
    <property type="entry name" value="Ribsml_uS5_D2-typ_fold_subgr"/>
</dbReference>
<dbReference type="Pfam" id="PF08544">
    <property type="entry name" value="GHMP_kinases_C"/>
    <property type="match status" value="1"/>
</dbReference>
<reference evidence="13 14" key="1">
    <citation type="submission" date="2018-03" db="EMBL/GenBank/DDBJ databases">
        <title>Genomic Encyclopedia of Archaeal and Bacterial Type Strains, Phase II (KMG-II): from individual species to whole genera.</title>
        <authorList>
            <person name="Goeker M."/>
        </authorList>
    </citation>
    <scope>NUCLEOTIDE SEQUENCE [LARGE SCALE GENOMIC DNA]</scope>
    <source>
        <strain evidence="13 14">DSM 44889</strain>
    </source>
</reference>
<dbReference type="Proteomes" id="UP000245469">
    <property type="component" value="Unassembled WGS sequence"/>
</dbReference>
<evidence type="ECO:0000259" key="11">
    <source>
        <dbReference type="Pfam" id="PF00288"/>
    </source>
</evidence>
<dbReference type="EC" id="2.7.1.148" evidence="2 9"/>
<accession>A0A315ZSU1</accession>
<evidence type="ECO:0000256" key="2">
    <source>
        <dbReference type="ARBA" id="ARBA00012052"/>
    </source>
</evidence>
<evidence type="ECO:0000256" key="9">
    <source>
        <dbReference type="HAMAP-Rule" id="MF_00061"/>
    </source>
</evidence>
<keyword evidence="9" id="KW-0414">Isoprene biosynthesis</keyword>
<evidence type="ECO:0000256" key="7">
    <source>
        <dbReference type="ARBA" id="ARBA00022840"/>
    </source>
</evidence>
<feature type="active site" evidence="9">
    <location>
        <position position="15"/>
    </location>
</feature>
<evidence type="ECO:0000313" key="13">
    <source>
        <dbReference type="EMBL" id="PWJ48625.1"/>
    </source>
</evidence>
<evidence type="ECO:0000256" key="6">
    <source>
        <dbReference type="ARBA" id="ARBA00022777"/>
    </source>
</evidence>
<feature type="domain" description="GHMP kinase N-terminal" evidence="11">
    <location>
        <begin position="76"/>
        <end position="154"/>
    </location>
</feature>
<evidence type="ECO:0000256" key="5">
    <source>
        <dbReference type="ARBA" id="ARBA00022741"/>
    </source>
</evidence>
<dbReference type="Gene3D" id="3.30.70.890">
    <property type="entry name" value="GHMP kinase, C-terminal domain"/>
    <property type="match status" value="1"/>
</dbReference>
<dbReference type="HAMAP" id="MF_00061">
    <property type="entry name" value="IspE"/>
    <property type="match status" value="1"/>
</dbReference>
<dbReference type="Pfam" id="PF00288">
    <property type="entry name" value="GHMP_kinases_N"/>
    <property type="match status" value="1"/>
</dbReference>
<sequence>MTAPGGRVVVRAPAKINLALRVGALDDEGYHDVVSVYQAVSVFEEVSASLPRDGVTGVTVSVRGTGAVSTPLDASNLAVRAAHLLAERAGVPADVALSIRKSAPVAGGMAGGSADAAAALLACDLLWGTGAGRDELHAMAAELGADVPFALMGGTALGVGRGDQLTPVLARGEFHWVLALADEGLSTPGVYREHDRLVAASGLRPPDLEPEVPAGLAQALRSGDPAALGAALVNDLQDAACSLRPPLRRILDLGHDHGVLGALVSGSGPTVALLVPDRSAALELAVALTASGLASDVRRVTGPVHGARQVDPVAPSPFHPSTGSHPTVR</sequence>
<dbReference type="PANTHER" id="PTHR43527">
    <property type="entry name" value="4-DIPHOSPHOCYTIDYL-2-C-METHYL-D-ERYTHRITOL KINASE, CHLOROPLASTIC"/>
    <property type="match status" value="1"/>
</dbReference>
<comment type="similarity">
    <text evidence="1 9">Belongs to the GHMP kinase family. IspE subfamily.</text>
</comment>
<dbReference type="GO" id="GO:0050515">
    <property type="term" value="F:4-(cytidine 5'-diphospho)-2-C-methyl-D-erythritol kinase activity"/>
    <property type="evidence" value="ECO:0007669"/>
    <property type="project" value="UniProtKB-UniRule"/>
</dbReference>
<evidence type="ECO:0000259" key="12">
    <source>
        <dbReference type="Pfam" id="PF08544"/>
    </source>
</evidence>
<evidence type="ECO:0000256" key="10">
    <source>
        <dbReference type="SAM" id="MobiDB-lite"/>
    </source>
</evidence>
<dbReference type="PIRSF" id="PIRSF010376">
    <property type="entry name" value="IspE"/>
    <property type="match status" value="1"/>
</dbReference>
<evidence type="ECO:0000256" key="8">
    <source>
        <dbReference type="ARBA" id="ARBA00032554"/>
    </source>
</evidence>
<dbReference type="InterPro" id="IPR020568">
    <property type="entry name" value="Ribosomal_Su5_D2-typ_SF"/>
</dbReference>